<organism evidence="8 9">
    <name type="scientific">Clytia hemisphaerica</name>
    <dbReference type="NCBI Taxonomy" id="252671"/>
    <lineage>
        <taxon>Eukaryota</taxon>
        <taxon>Metazoa</taxon>
        <taxon>Cnidaria</taxon>
        <taxon>Hydrozoa</taxon>
        <taxon>Hydroidolina</taxon>
        <taxon>Leptothecata</taxon>
        <taxon>Obeliida</taxon>
        <taxon>Clytiidae</taxon>
        <taxon>Clytia</taxon>
    </lineage>
</organism>
<evidence type="ECO:0000256" key="6">
    <source>
        <dbReference type="SAM" id="MobiDB-lite"/>
    </source>
</evidence>
<dbReference type="GeneID" id="136819241"/>
<evidence type="ECO:0000313" key="9">
    <source>
        <dbReference type="Proteomes" id="UP000594262"/>
    </source>
</evidence>
<keyword evidence="3 7" id="KW-0812">Transmembrane</keyword>
<accession>A0A7M5VEC4</accession>
<feature type="transmembrane region" description="Helical" evidence="7">
    <location>
        <begin position="232"/>
        <end position="251"/>
    </location>
</feature>
<dbReference type="PANTHER" id="PTHR10383:SF9">
    <property type="entry name" value="SERINE INCORPORATOR, ISOFORM F"/>
    <property type="match status" value="1"/>
</dbReference>
<feature type="transmembrane region" description="Helical" evidence="7">
    <location>
        <begin position="421"/>
        <end position="439"/>
    </location>
</feature>
<dbReference type="PANTHER" id="PTHR10383">
    <property type="entry name" value="SERINE INCORPORATOR"/>
    <property type="match status" value="1"/>
</dbReference>
<keyword evidence="9" id="KW-1185">Reference proteome</keyword>
<dbReference type="Proteomes" id="UP000594262">
    <property type="component" value="Unplaced"/>
</dbReference>
<feature type="transmembrane region" description="Helical" evidence="7">
    <location>
        <begin position="41"/>
        <end position="60"/>
    </location>
</feature>
<evidence type="ECO:0000256" key="5">
    <source>
        <dbReference type="ARBA" id="ARBA00023136"/>
    </source>
</evidence>
<name>A0A7M5VEC4_9CNID</name>
<feature type="region of interest" description="Disordered" evidence="6">
    <location>
        <begin position="647"/>
        <end position="668"/>
    </location>
</feature>
<sequence>MGAVLQTAGVAELAAELTCCACSSICGLAARDSATRAKFRYCSFLLLATVTCVIAMIPGLRAKMDKIPNLCNKVVSSDTCDKFVGFGAVYRIIFAMTAFHFILALLMIRVKKVTSFRARLNNGLWMFKMGLIFGLTFATFYIPKRIGIFRIWMYLSLTGGFMFIMFQIILVIDFGNSWSLTWAEKLETGQTKLWYVAMAIVTLLIFAVCFVALIAFYIYFTHPANVMKCNANFFYISFMGMQCVLAVAVSVTPSVQNHLPGAGLLQSSVVILYALYLTWNTLSSEPDSSCNPLGNIILEYDSYTGVSGGAIFGCLLTLVLLIFACTVRTTTSHLGKYGLALAESETYAMATLYEDTKKTDDETRTRDYEFSLVDYVGYNYSFFHIIMSLASMHILMVLTNWHSPEENSSMKTLVKNWPSVWVQMASSFACILLYIWFLVTPLVKSVWGPTFGVSFNETIMYEKSIKGNLLAFSNKKKRKSKDSTIIEQPLPRDSFQPMTSKIDKKEPIISKYSTSRDFNLPITNKNRQFEPNGPTMFQHSTPRDYEQPIKSATRNSFVTQKTGQKHIAENLKIKQDLSRSFAPTQTLPIRNKAITETQRYLPKQSLRTIYGQDSGTEPKLKDVLDDKMSTVSTSTRRENVYDYKSRYKRRSKRLSQLREHSQNTSMESVNSWINPKYRDKYKPLRYRIDSDYIPEESEQTSPIESSSYNFLRATATTSKDSRRRPSQPTSTATKRSSQPSSLTIRIKKSSHKSSYSTIYDNNIDNDVSEEMFKFRKKKKIIRRANARYRAKQDSQRSTVMYPPLKTINNISQSQSNIIPKNDTRHHKSSDKKPLKRESSVYRTKLEESFVNNEPLFDKNLLNTHNDAINKQSMQKITLLTREELEESKIEDSLQKSTNQRPTIEQTSNQVALIQKLTNKYESRDISLVPSVFHRKPQSTETASEILSLQWKILKTQAKIVKVQERIYNLQQLDNDHCS</sequence>
<protein>
    <recommendedName>
        <fullName evidence="10">Serine incorporator</fullName>
    </recommendedName>
</protein>
<feature type="transmembrane region" description="Helical" evidence="7">
    <location>
        <begin position="148"/>
        <end position="172"/>
    </location>
</feature>
<dbReference type="EnsemblMetazoa" id="CLYHEMT011649.1">
    <property type="protein sequence ID" value="CLYHEMP011649.1"/>
    <property type="gene ID" value="CLYHEMG011649"/>
</dbReference>
<evidence type="ECO:0000256" key="3">
    <source>
        <dbReference type="ARBA" id="ARBA00022692"/>
    </source>
</evidence>
<feature type="region of interest" description="Disordered" evidence="6">
    <location>
        <begin position="714"/>
        <end position="754"/>
    </location>
</feature>
<evidence type="ECO:0000256" key="2">
    <source>
        <dbReference type="ARBA" id="ARBA00006665"/>
    </source>
</evidence>
<comment type="subcellular location">
    <subcellularLocation>
        <location evidence="1">Membrane</location>
        <topology evidence="1">Multi-pass membrane protein</topology>
    </subcellularLocation>
</comment>
<comment type="similarity">
    <text evidence="2">Belongs to the TDE1 family.</text>
</comment>
<feature type="transmembrane region" description="Helical" evidence="7">
    <location>
        <begin position="120"/>
        <end position="142"/>
    </location>
</feature>
<dbReference type="Pfam" id="PF03348">
    <property type="entry name" value="Serinc"/>
    <property type="match status" value="1"/>
</dbReference>
<evidence type="ECO:0008006" key="10">
    <source>
        <dbReference type="Google" id="ProtNLM"/>
    </source>
</evidence>
<feature type="transmembrane region" description="Helical" evidence="7">
    <location>
        <begin position="88"/>
        <end position="108"/>
    </location>
</feature>
<keyword evidence="4 7" id="KW-1133">Transmembrane helix</keyword>
<proteinExistence type="inferred from homology"/>
<dbReference type="InterPro" id="IPR005016">
    <property type="entry name" value="TDE1/TMS"/>
</dbReference>
<dbReference type="GO" id="GO:0016020">
    <property type="term" value="C:membrane"/>
    <property type="evidence" value="ECO:0007669"/>
    <property type="project" value="UniProtKB-SubCell"/>
</dbReference>
<feature type="region of interest" description="Disordered" evidence="6">
    <location>
        <begin position="810"/>
        <end position="838"/>
    </location>
</feature>
<evidence type="ECO:0000313" key="8">
    <source>
        <dbReference type="EnsemblMetazoa" id="CLYHEMP011649.1"/>
    </source>
</evidence>
<evidence type="ECO:0000256" key="7">
    <source>
        <dbReference type="SAM" id="Phobius"/>
    </source>
</evidence>
<keyword evidence="5 7" id="KW-0472">Membrane</keyword>
<evidence type="ECO:0000256" key="4">
    <source>
        <dbReference type="ARBA" id="ARBA00022989"/>
    </source>
</evidence>
<dbReference type="AlphaFoldDB" id="A0A7M5VEC4"/>
<reference evidence="8" key="1">
    <citation type="submission" date="2021-01" db="UniProtKB">
        <authorList>
            <consortium name="EnsemblMetazoa"/>
        </authorList>
    </citation>
    <scope>IDENTIFICATION</scope>
</reference>
<feature type="transmembrane region" description="Helical" evidence="7">
    <location>
        <begin position="302"/>
        <end position="327"/>
    </location>
</feature>
<feature type="transmembrane region" description="Helical" evidence="7">
    <location>
        <begin position="193"/>
        <end position="220"/>
    </location>
</feature>
<dbReference type="RefSeq" id="XP_066931557.1">
    <property type="nucleotide sequence ID" value="XM_067075456.1"/>
</dbReference>
<evidence type="ECO:0000256" key="1">
    <source>
        <dbReference type="ARBA" id="ARBA00004141"/>
    </source>
</evidence>
<feature type="transmembrane region" description="Helical" evidence="7">
    <location>
        <begin position="263"/>
        <end position="282"/>
    </location>
</feature>
<dbReference type="OrthoDB" id="5963193at2759"/>
<feature type="compositionally biased region" description="Polar residues" evidence="6">
    <location>
        <begin position="726"/>
        <end position="743"/>
    </location>
</feature>